<accession>A0A8H3ZRG2</accession>
<organism evidence="2 3">
    <name type="scientific">Colletotrichum asianum</name>
    <dbReference type="NCBI Taxonomy" id="702518"/>
    <lineage>
        <taxon>Eukaryota</taxon>
        <taxon>Fungi</taxon>
        <taxon>Dikarya</taxon>
        <taxon>Ascomycota</taxon>
        <taxon>Pezizomycotina</taxon>
        <taxon>Sordariomycetes</taxon>
        <taxon>Hypocreomycetidae</taxon>
        <taxon>Glomerellales</taxon>
        <taxon>Glomerellaceae</taxon>
        <taxon>Colletotrichum</taxon>
        <taxon>Colletotrichum gloeosporioides species complex</taxon>
    </lineage>
</organism>
<dbReference type="Proteomes" id="UP000434172">
    <property type="component" value="Unassembled WGS sequence"/>
</dbReference>
<name>A0A8H3ZRG2_9PEZI</name>
<sequence>MDSITGTLWGERRGAASSQAASQSQATGGVRACHIAVSALEDGSSPIRPQANLGATN</sequence>
<gene>
    <name evidence="2" type="ORF">GQ607_009383</name>
</gene>
<dbReference type="AlphaFoldDB" id="A0A8H3ZRG2"/>
<keyword evidence="3" id="KW-1185">Reference proteome</keyword>
<feature type="compositionally biased region" description="Low complexity" evidence="1">
    <location>
        <begin position="15"/>
        <end position="26"/>
    </location>
</feature>
<protein>
    <submittedName>
        <fullName evidence="2">Uncharacterized protein</fullName>
    </submittedName>
</protein>
<dbReference type="OrthoDB" id="10415799at2759"/>
<evidence type="ECO:0000313" key="3">
    <source>
        <dbReference type="Proteomes" id="UP000434172"/>
    </source>
</evidence>
<feature type="region of interest" description="Disordered" evidence="1">
    <location>
        <begin position="1"/>
        <end position="27"/>
    </location>
</feature>
<comment type="caution">
    <text evidence="2">The sequence shown here is derived from an EMBL/GenBank/DDBJ whole genome shotgun (WGS) entry which is preliminary data.</text>
</comment>
<evidence type="ECO:0000256" key="1">
    <source>
        <dbReference type="SAM" id="MobiDB-lite"/>
    </source>
</evidence>
<dbReference type="EMBL" id="WOWK01000052">
    <property type="protein sequence ID" value="KAF0323486.1"/>
    <property type="molecule type" value="Genomic_DNA"/>
</dbReference>
<reference evidence="2 3" key="1">
    <citation type="submission" date="2019-12" db="EMBL/GenBank/DDBJ databases">
        <title>A genome sequence resource for the geographically widespread anthracnose pathogen Colletotrichum asianum.</title>
        <authorList>
            <person name="Meng Y."/>
        </authorList>
    </citation>
    <scope>NUCLEOTIDE SEQUENCE [LARGE SCALE GENOMIC DNA]</scope>
    <source>
        <strain evidence="2 3">ICMP 18580</strain>
    </source>
</reference>
<proteinExistence type="predicted"/>
<evidence type="ECO:0000313" key="2">
    <source>
        <dbReference type="EMBL" id="KAF0323486.1"/>
    </source>
</evidence>